<proteinExistence type="predicted"/>
<feature type="transmembrane region" description="Helical" evidence="1">
    <location>
        <begin position="119"/>
        <end position="149"/>
    </location>
</feature>
<dbReference type="AlphaFoldDB" id="A0A7X9IKR6"/>
<accession>A0A7X9IKR6</accession>
<protein>
    <submittedName>
        <fullName evidence="2">Uncharacterized protein</fullName>
    </submittedName>
</protein>
<dbReference type="EMBL" id="JAAZON010000141">
    <property type="protein sequence ID" value="NMC62235.1"/>
    <property type="molecule type" value="Genomic_DNA"/>
</dbReference>
<feature type="transmembrane region" description="Helical" evidence="1">
    <location>
        <begin position="44"/>
        <end position="64"/>
    </location>
</feature>
<evidence type="ECO:0000256" key="1">
    <source>
        <dbReference type="SAM" id="Phobius"/>
    </source>
</evidence>
<dbReference type="Proteomes" id="UP000524246">
    <property type="component" value="Unassembled WGS sequence"/>
</dbReference>
<evidence type="ECO:0000313" key="3">
    <source>
        <dbReference type="Proteomes" id="UP000524246"/>
    </source>
</evidence>
<keyword evidence="1" id="KW-1133">Transmembrane helix</keyword>
<gene>
    <name evidence="2" type="ORF">GYA55_03620</name>
</gene>
<evidence type="ECO:0000313" key="2">
    <source>
        <dbReference type="EMBL" id="NMC62235.1"/>
    </source>
</evidence>
<comment type="caution">
    <text evidence="2">The sequence shown here is derived from an EMBL/GenBank/DDBJ whole genome shotgun (WGS) entry which is preliminary data.</text>
</comment>
<organism evidence="2 3">
    <name type="scientific">SAR324 cluster bacterium</name>
    <dbReference type="NCBI Taxonomy" id="2024889"/>
    <lineage>
        <taxon>Bacteria</taxon>
        <taxon>Deltaproteobacteria</taxon>
        <taxon>SAR324 cluster</taxon>
    </lineage>
</organism>
<feature type="transmembrane region" description="Helical" evidence="1">
    <location>
        <begin position="76"/>
        <end position="99"/>
    </location>
</feature>
<name>A0A7X9IKR6_9DELT</name>
<reference evidence="2 3" key="1">
    <citation type="journal article" date="2020" name="Biotechnol. Biofuels">
        <title>New insights from the biogas microbiome by comprehensive genome-resolved metagenomics of nearly 1600 species originating from multiple anaerobic digesters.</title>
        <authorList>
            <person name="Campanaro S."/>
            <person name="Treu L."/>
            <person name="Rodriguez-R L.M."/>
            <person name="Kovalovszki A."/>
            <person name="Ziels R.M."/>
            <person name="Maus I."/>
            <person name="Zhu X."/>
            <person name="Kougias P.G."/>
            <person name="Basile A."/>
            <person name="Luo G."/>
            <person name="Schluter A."/>
            <person name="Konstantinidis K.T."/>
            <person name="Angelidaki I."/>
        </authorList>
    </citation>
    <scope>NUCLEOTIDE SEQUENCE [LARGE SCALE GENOMIC DNA]</scope>
    <source>
        <strain evidence="2">AS27yjCOA_65</strain>
    </source>
</reference>
<sequence>MKADNVSLVQMFILMKFELGTEISNLFHLISLSPLQILSSSTHASVQNISFLFFSLLLAVLTLYRRNSNKSVALPLQCILLFEVLLLSEILLVYLYHWLLPEHGSPFQWLTLNMELGAVAIQLPGFSVFFALMNYFALLLLALILRIFITREDKD</sequence>
<keyword evidence="1" id="KW-0812">Transmembrane</keyword>
<keyword evidence="1" id="KW-0472">Membrane</keyword>